<evidence type="ECO:0000256" key="2">
    <source>
        <dbReference type="ARBA" id="ARBA00022884"/>
    </source>
</evidence>
<gene>
    <name evidence="8" type="ORF">NEZAVI_LOCUS1727</name>
</gene>
<organism evidence="8 9">
    <name type="scientific">Nezara viridula</name>
    <name type="common">Southern green stink bug</name>
    <name type="synonym">Cimex viridulus</name>
    <dbReference type="NCBI Taxonomy" id="85310"/>
    <lineage>
        <taxon>Eukaryota</taxon>
        <taxon>Metazoa</taxon>
        <taxon>Ecdysozoa</taxon>
        <taxon>Arthropoda</taxon>
        <taxon>Hexapoda</taxon>
        <taxon>Insecta</taxon>
        <taxon>Pterygota</taxon>
        <taxon>Neoptera</taxon>
        <taxon>Paraneoptera</taxon>
        <taxon>Hemiptera</taxon>
        <taxon>Heteroptera</taxon>
        <taxon>Panheteroptera</taxon>
        <taxon>Pentatomomorpha</taxon>
        <taxon>Pentatomoidea</taxon>
        <taxon>Pentatomidae</taxon>
        <taxon>Pentatominae</taxon>
        <taxon>Nezara</taxon>
    </lineage>
</organism>
<evidence type="ECO:0008006" key="10">
    <source>
        <dbReference type="Google" id="ProtNLM"/>
    </source>
</evidence>
<feature type="compositionally biased region" description="Basic and acidic residues" evidence="5">
    <location>
        <begin position="626"/>
        <end position="641"/>
    </location>
</feature>
<feature type="compositionally biased region" description="Polar residues" evidence="5">
    <location>
        <begin position="849"/>
        <end position="862"/>
    </location>
</feature>
<dbReference type="InterPro" id="IPR003034">
    <property type="entry name" value="SAP_dom"/>
</dbReference>
<dbReference type="GO" id="GO:0003723">
    <property type="term" value="F:RNA binding"/>
    <property type="evidence" value="ECO:0007669"/>
    <property type="project" value="UniProtKB-UniRule"/>
</dbReference>
<name>A0A9P0E195_NEZVI</name>
<feature type="region of interest" description="Disordered" evidence="5">
    <location>
        <begin position="45"/>
        <end position="311"/>
    </location>
</feature>
<dbReference type="InterPro" id="IPR051738">
    <property type="entry name" value="SAF_Modulators"/>
</dbReference>
<feature type="region of interest" description="Disordered" evidence="5">
    <location>
        <begin position="324"/>
        <end position="373"/>
    </location>
</feature>
<dbReference type="OrthoDB" id="6159259at2759"/>
<dbReference type="SUPFAM" id="SSF68906">
    <property type="entry name" value="SAP domain"/>
    <property type="match status" value="1"/>
</dbReference>
<feature type="compositionally biased region" description="Basic and acidic residues" evidence="5">
    <location>
        <begin position="595"/>
        <end position="617"/>
    </location>
</feature>
<dbReference type="SUPFAM" id="SSF54928">
    <property type="entry name" value="RNA-binding domain, RBD"/>
    <property type="match status" value="1"/>
</dbReference>
<dbReference type="PANTHER" id="PTHR15683">
    <property type="entry name" value="SCAFFOLD ATTACHMENT FACTOR B-RELATED"/>
    <property type="match status" value="1"/>
</dbReference>
<feature type="domain" description="SAP" evidence="7">
    <location>
        <begin position="9"/>
        <end position="43"/>
    </location>
</feature>
<dbReference type="GO" id="GO:0006357">
    <property type="term" value="P:regulation of transcription by RNA polymerase II"/>
    <property type="evidence" value="ECO:0007669"/>
    <property type="project" value="TreeGrafter"/>
</dbReference>
<dbReference type="InterPro" id="IPR035979">
    <property type="entry name" value="RBD_domain_sf"/>
</dbReference>
<keyword evidence="3" id="KW-0539">Nucleus</keyword>
<feature type="compositionally biased region" description="Basic and acidic residues" evidence="5">
    <location>
        <begin position="461"/>
        <end position="509"/>
    </location>
</feature>
<dbReference type="GO" id="GO:0043565">
    <property type="term" value="F:sequence-specific DNA binding"/>
    <property type="evidence" value="ECO:0007669"/>
    <property type="project" value="TreeGrafter"/>
</dbReference>
<accession>A0A9P0E195</accession>
<dbReference type="Pfam" id="PF02037">
    <property type="entry name" value="SAP"/>
    <property type="match status" value="1"/>
</dbReference>
<evidence type="ECO:0000313" key="8">
    <source>
        <dbReference type="EMBL" id="CAH1390532.1"/>
    </source>
</evidence>
<feature type="compositionally biased region" description="Low complexity" evidence="5">
    <location>
        <begin position="879"/>
        <end position="891"/>
    </location>
</feature>
<feature type="compositionally biased region" description="Basic and acidic residues" evidence="5">
    <location>
        <begin position="720"/>
        <end position="759"/>
    </location>
</feature>
<evidence type="ECO:0000313" key="9">
    <source>
        <dbReference type="Proteomes" id="UP001152798"/>
    </source>
</evidence>
<dbReference type="AlphaFoldDB" id="A0A9P0E195"/>
<dbReference type="PANTHER" id="PTHR15683:SF8">
    <property type="entry name" value="SCAFFOLD ATTACHMENT FACTOR B, ISOFORM B"/>
    <property type="match status" value="1"/>
</dbReference>
<feature type="domain" description="RRM" evidence="6">
    <location>
        <begin position="375"/>
        <end position="453"/>
    </location>
</feature>
<dbReference type="GO" id="GO:0005634">
    <property type="term" value="C:nucleus"/>
    <property type="evidence" value="ECO:0007669"/>
    <property type="project" value="UniProtKB-SubCell"/>
</dbReference>
<reference evidence="8" key="1">
    <citation type="submission" date="2022-01" db="EMBL/GenBank/DDBJ databases">
        <authorList>
            <person name="King R."/>
        </authorList>
    </citation>
    <scope>NUCLEOTIDE SEQUENCE</scope>
</reference>
<feature type="compositionally biased region" description="Basic and acidic residues" evidence="5">
    <location>
        <begin position="772"/>
        <end position="808"/>
    </location>
</feature>
<dbReference type="Pfam" id="PF00076">
    <property type="entry name" value="RRM_1"/>
    <property type="match status" value="1"/>
</dbReference>
<feature type="compositionally biased region" description="Basic and acidic residues" evidence="5">
    <location>
        <begin position="81"/>
        <end position="106"/>
    </location>
</feature>
<feature type="compositionally biased region" description="Basic and acidic residues" evidence="5">
    <location>
        <begin position="277"/>
        <end position="293"/>
    </location>
</feature>
<feature type="compositionally biased region" description="Basic and acidic residues" evidence="5">
    <location>
        <begin position="324"/>
        <end position="335"/>
    </location>
</feature>
<dbReference type="PROSITE" id="PS50102">
    <property type="entry name" value="RRM"/>
    <property type="match status" value="1"/>
</dbReference>
<proteinExistence type="predicted"/>
<feature type="compositionally biased region" description="Basic and acidic residues" evidence="5">
    <location>
        <begin position="211"/>
        <end position="237"/>
    </location>
</feature>
<dbReference type="PROSITE" id="PS50800">
    <property type="entry name" value="SAP"/>
    <property type="match status" value="1"/>
</dbReference>
<dbReference type="GO" id="GO:0050684">
    <property type="term" value="P:regulation of mRNA processing"/>
    <property type="evidence" value="ECO:0007669"/>
    <property type="project" value="TreeGrafter"/>
</dbReference>
<evidence type="ECO:0000256" key="1">
    <source>
        <dbReference type="ARBA" id="ARBA00004123"/>
    </source>
</evidence>
<dbReference type="InterPro" id="IPR036361">
    <property type="entry name" value="SAP_dom_sf"/>
</dbReference>
<feature type="compositionally biased region" description="Basic and acidic residues" evidence="5">
    <location>
        <begin position="556"/>
        <end position="572"/>
    </location>
</feature>
<dbReference type="Proteomes" id="UP001152798">
    <property type="component" value="Chromosome 1"/>
</dbReference>
<feature type="compositionally biased region" description="Polar residues" evidence="5">
    <location>
        <begin position="337"/>
        <end position="349"/>
    </location>
</feature>
<feature type="compositionally biased region" description="Basic residues" evidence="5">
    <location>
        <begin position="573"/>
        <end position="587"/>
    </location>
</feature>
<protein>
    <recommendedName>
        <fullName evidence="10">SAFB-like transcription modulator</fullName>
    </recommendedName>
</protein>
<evidence type="ECO:0000259" key="7">
    <source>
        <dbReference type="PROSITE" id="PS50800"/>
    </source>
</evidence>
<feature type="compositionally biased region" description="Acidic residues" evidence="5">
    <location>
        <begin position="253"/>
        <end position="276"/>
    </location>
</feature>
<keyword evidence="2 4" id="KW-0694">RNA-binding</keyword>
<dbReference type="InterPro" id="IPR000504">
    <property type="entry name" value="RRM_dom"/>
</dbReference>
<feature type="region of interest" description="Disordered" evidence="5">
    <location>
        <begin position="668"/>
        <end position="911"/>
    </location>
</feature>
<dbReference type="SMART" id="SM00513">
    <property type="entry name" value="SAP"/>
    <property type="match status" value="1"/>
</dbReference>
<evidence type="ECO:0000256" key="5">
    <source>
        <dbReference type="SAM" id="MobiDB-lite"/>
    </source>
</evidence>
<feature type="compositionally biased region" description="Low complexity" evidence="5">
    <location>
        <begin position="815"/>
        <end position="827"/>
    </location>
</feature>
<dbReference type="Gene3D" id="3.30.70.330">
    <property type="match status" value="1"/>
</dbReference>
<evidence type="ECO:0000259" key="6">
    <source>
        <dbReference type="PROSITE" id="PS50102"/>
    </source>
</evidence>
<feature type="compositionally biased region" description="Basic and acidic residues" evidence="5">
    <location>
        <begin position="668"/>
        <end position="683"/>
    </location>
</feature>
<feature type="compositionally biased region" description="Basic and acidic residues" evidence="5">
    <location>
        <begin position="119"/>
        <end position="204"/>
    </location>
</feature>
<sequence>MAEGDSKKLADLRVVDLKVELEKREIDTSGVKAVLVKKLHKALVDEGHDPDTYVFQIDKGPSTPQKSAKKKEVEDEQDNEKDEKSNEKADASSTKEEASNNDKESEVCENLVKENLSSEEEKKSEEPAKESSEKEEKTVESLKEGSEAIKQEEKEPATEETKTVEEKLSKEEEKKDESKVEEKKEDSKDEVKKEEKVEETKLQLEETMETETEKPDESEIKMEVSEAKEEKPEANEKEAEEEIEKDTSKDEDIYKEEEEEEPKDYEEGEEIEEGEEVEHHDEDSKAADEKNDNDMNGLDNEDSINLTLGEEDEKLMAGEVDLLTKDGKDLKERGVSRLSSSKKAATGQEQQRKSDVRITSPDKAADEKDKKSNHRNLWVSGLSSITRATDLKHVFSKHGKVVAAKVVTNAKTPGARCYGFVTMATIEDAQKCITGLNLTELHGRLISVEAVANRPTPGAKKPVEDRKKIDERKRLDEKKKAEERRRAEDKRRAEEKRKIELSPRRNEEKRRKRSDSETLVPPGTEDMADENGDANDPDKVASVEEGSEAGGGVESIRAESDHRSRSSREKSRERRRSSSPRRAHPSHRVLSFSQIKEERDRARATERARAAREEERRRRERHRAIERKQRDEAMRLEREREKIRIERERLERERAELLRLERERLEREKEDLKRQQLKLEEARRNKRTLSSSRDGYDDRKRVATESARRYEAVHMSPPRGDYKKDSRREALSPGRGRYEDASRSSRRDEPTRVKDRSYSERAAAAGSSATFRTRDDRDRREEGGHRLKSDSSRGSHREAPGSKADRYANDGWGTGVSKGFSSVSGGSARDSWSMSQERKPEMSPWARPPTQSERWVSNSSMMVSGRSGPGHLYPPGMAPMPSSMGIPMGSGYQQGDRFDAYKPMGSAPRKY</sequence>
<dbReference type="SMART" id="SM00360">
    <property type="entry name" value="RRM"/>
    <property type="match status" value="1"/>
</dbReference>
<feature type="region of interest" description="Disordered" evidence="5">
    <location>
        <begin position="453"/>
        <end position="641"/>
    </location>
</feature>
<evidence type="ECO:0000256" key="3">
    <source>
        <dbReference type="ARBA" id="ARBA00023242"/>
    </source>
</evidence>
<evidence type="ECO:0000256" key="4">
    <source>
        <dbReference type="PROSITE-ProRule" id="PRU00176"/>
    </source>
</evidence>
<feature type="compositionally biased region" description="Acidic residues" evidence="5">
    <location>
        <begin position="526"/>
        <end position="535"/>
    </location>
</feature>
<feature type="compositionally biased region" description="Basic and acidic residues" evidence="5">
    <location>
        <begin position="694"/>
        <end position="712"/>
    </location>
</feature>
<dbReference type="InterPro" id="IPR012677">
    <property type="entry name" value="Nucleotide-bd_a/b_plait_sf"/>
</dbReference>
<comment type="subcellular location">
    <subcellularLocation>
        <location evidence="1">Nucleus</location>
    </subcellularLocation>
</comment>
<dbReference type="EMBL" id="OV725077">
    <property type="protein sequence ID" value="CAH1390532.1"/>
    <property type="molecule type" value="Genomic_DNA"/>
</dbReference>
<keyword evidence="9" id="KW-1185">Reference proteome</keyword>